<organism evidence="2 3">
    <name type="scientific">Algoriphagus pacificus</name>
    <dbReference type="NCBI Taxonomy" id="2811234"/>
    <lineage>
        <taxon>Bacteria</taxon>
        <taxon>Pseudomonadati</taxon>
        <taxon>Bacteroidota</taxon>
        <taxon>Cytophagia</taxon>
        <taxon>Cytophagales</taxon>
        <taxon>Cyclobacteriaceae</taxon>
        <taxon>Algoriphagus</taxon>
    </lineage>
</organism>
<dbReference type="Proteomes" id="UP000664480">
    <property type="component" value="Unassembled WGS sequence"/>
</dbReference>
<dbReference type="Gene3D" id="3.40.30.10">
    <property type="entry name" value="Glutaredoxin"/>
    <property type="match status" value="1"/>
</dbReference>
<dbReference type="SUPFAM" id="SSF52833">
    <property type="entry name" value="Thioredoxin-like"/>
    <property type="match status" value="1"/>
</dbReference>
<sequence>MIKENPSIPLEKVYNKYGVPEKVFYHPNPPANFGKRDPELKPKVGEPFPEFVFQTVEGDEIESKKLNGQWILVRFDFFTNMMNKEDYAMLVDAIDQIPKSSKITTILCSLDTKENVIKELGKSSKKIELVSDGQGFSAKYQIGKFPTTMLIAPDQTLYKFLEKSEYQEIGSIIE</sequence>
<gene>
    <name evidence="2" type="ORF">J0A69_19995</name>
</gene>
<proteinExistence type="predicted"/>
<name>A0ABS3CMN7_9BACT</name>
<dbReference type="InterPro" id="IPR000866">
    <property type="entry name" value="AhpC/TSA"/>
</dbReference>
<dbReference type="EMBL" id="JAFKCU010000007">
    <property type="protein sequence ID" value="MBN7817736.1"/>
    <property type="molecule type" value="Genomic_DNA"/>
</dbReference>
<dbReference type="RefSeq" id="WP_206588403.1">
    <property type="nucleotide sequence ID" value="NZ_JAFKCU010000007.1"/>
</dbReference>
<evidence type="ECO:0000313" key="2">
    <source>
        <dbReference type="EMBL" id="MBN7817736.1"/>
    </source>
</evidence>
<dbReference type="Pfam" id="PF00578">
    <property type="entry name" value="AhpC-TSA"/>
    <property type="match status" value="1"/>
</dbReference>
<keyword evidence="3" id="KW-1185">Reference proteome</keyword>
<dbReference type="InterPro" id="IPR036249">
    <property type="entry name" value="Thioredoxin-like_sf"/>
</dbReference>
<evidence type="ECO:0000313" key="3">
    <source>
        <dbReference type="Proteomes" id="UP000664480"/>
    </source>
</evidence>
<evidence type="ECO:0000259" key="1">
    <source>
        <dbReference type="Pfam" id="PF00578"/>
    </source>
</evidence>
<protein>
    <submittedName>
        <fullName evidence="2">Redoxin domain-containing protein</fullName>
    </submittedName>
</protein>
<feature type="domain" description="Alkyl hydroperoxide reductase subunit C/ Thiol specific antioxidant" evidence="1">
    <location>
        <begin position="44"/>
        <end position="157"/>
    </location>
</feature>
<accession>A0ABS3CMN7</accession>
<comment type="caution">
    <text evidence="2">The sequence shown here is derived from an EMBL/GenBank/DDBJ whole genome shotgun (WGS) entry which is preliminary data.</text>
</comment>
<reference evidence="2 3" key="1">
    <citation type="submission" date="2021-03" db="EMBL/GenBank/DDBJ databases">
        <title>novel species isolated from a fishpond in China.</title>
        <authorList>
            <person name="Lu H."/>
            <person name="Cai Z."/>
        </authorList>
    </citation>
    <scope>NUCLEOTIDE SEQUENCE [LARGE SCALE GENOMIC DNA]</scope>
    <source>
        <strain evidence="2 3">YJ13C</strain>
    </source>
</reference>